<dbReference type="SMART" id="SM00421">
    <property type="entry name" value="HTH_LUXR"/>
    <property type="match status" value="1"/>
</dbReference>
<dbReference type="Pfam" id="PF00196">
    <property type="entry name" value="GerE"/>
    <property type="match status" value="1"/>
</dbReference>
<keyword evidence="5" id="KW-1185">Reference proteome</keyword>
<dbReference type="EMBL" id="CP102845">
    <property type="protein sequence ID" value="UVF21170.1"/>
    <property type="molecule type" value="Genomic_DNA"/>
</dbReference>
<evidence type="ECO:0000313" key="5">
    <source>
        <dbReference type="Proteomes" id="UP001017257"/>
    </source>
</evidence>
<keyword evidence="1" id="KW-0238">DNA-binding</keyword>
<sequence>MQVKTVLLCKSFMLRVALEHMLAGSAFAVQNKADDENEQDRRSQRSGDHLFILDTASPLDETLAEVTSLKSQHPGSHVVVVSDSFDEGILARLCAEGADGFCLTSSNENILVKALELVMLGEGYFPSASVRNFLDRRMTSAVWNPPNHHDGEGPVTDGALKEQLTSREVEILGFLMNGTKNRDIAVSLNLSEATIKVYIQGILKKIGAQNRTQAAMWATSALLPKA</sequence>
<evidence type="ECO:0000256" key="1">
    <source>
        <dbReference type="ARBA" id="ARBA00023125"/>
    </source>
</evidence>
<accession>A0ABY5RV78</accession>
<feature type="signal peptide" evidence="2">
    <location>
        <begin position="1"/>
        <end position="28"/>
    </location>
</feature>
<evidence type="ECO:0000313" key="4">
    <source>
        <dbReference type="EMBL" id="UVF21170.1"/>
    </source>
</evidence>
<protein>
    <submittedName>
        <fullName evidence="4">Response regulator transcription factor</fullName>
    </submittedName>
</protein>
<dbReference type="SUPFAM" id="SSF46894">
    <property type="entry name" value="C-terminal effector domain of the bipartite response regulators"/>
    <property type="match status" value="1"/>
</dbReference>
<dbReference type="PANTHER" id="PTHR43214">
    <property type="entry name" value="TWO-COMPONENT RESPONSE REGULATOR"/>
    <property type="match status" value="1"/>
</dbReference>
<organism evidence="4 5">
    <name type="scientific">Microvirga terrae</name>
    <dbReference type="NCBI Taxonomy" id="2740529"/>
    <lineage>
        <taxon>Bacteria</taxon>
        <taxon>Pseudomonadati</taxon>
        <taxon>Pseudomonadota</taxon>
        <taxon>Alphaproteobacteria</taxon>
        <taxon>Hyphomicrobiales</taxon>
        <taxon>Methylobacteriaceae</taxon>
        <taxon>Microvirga</taxon>
    </lineage>
</organism>
<dbReference type="InterPro" id="IPR039420">
    <property type="entry name" value="WalR-like"/>
</dbReference>
<keyword evidence="2" id="KW-0732">Signal</keyword>
<gene>
    <name evidence="4" type="ORF">HPT29_008635</name>
</gene>
<dbReference type="RefSeq" id="WP_173949494.1">
    <property type="nucleotide sequence ID" value="NZ_CP102845.1"/>
</dbReference>
<dbReference type="PROSITE" id="PS50043">
    <property type="entry name" value="HTH_LUXR_2"/>
    <property type="match status" value="1"/>
</dbReference>
<evidence type="ECO:0000259" key="3">
    <source>
        <dbReference type="PROSITE" id="PS50043"/>
    </source>
</evidence>
<dbReference type="SUPFAM" id="SSF52172">
    <property type="entry name" value="CheY-like"/>
    <property type="match status" value="1"/>
</dbReference>
<dbReference type="Gene3D" id="3.40.50.2300">
    <property type="match status" value="1"/>
</dbReference>
<reference evidence="4" key="1">
    <citation type="submission" date="2022-08" db="EMBL/GenBank/DDBJ databases">
        <title>Microvirga terrae sp. nov., isolated from soil.</title>
        <authorList>
            <person name="Kim K.H."/>
            <person name="Seo Y.L."/>
            <person name="Kim J.M."/>
            <person name="Lee J.K."/>
            <person name="Han D.M."/>
            <person name="Jeon C.O."/>
        </authorList>
    </citation>
    <scope>NUCLEOTIDE SEQUENCE</scope>
    <source>
        <strain evidence="4">R24</strain>
    </source>
</reference>
<dbReference type="PRINTS" id="PR00038">
    <property type="entry name" value="HTHLUXR"/>
</dbReference>
<proteinExistence type="predicted"/>
<dbReference type="InterPro" id="IPR016032">
    <property type="entry name" value="Sig_transdc_resp-reg_C-effctor"/>
</dbReference>
<feature type="chain" id="PRO_5045071477" evidence="2">
    <location>
        <begin position="29"/>
        <end position="226"/>
    </location>
</feature>
<feature type="domain" description="HTH luxR-type" evidence="3">
    <location>
        <begin position="157"/>
        <end position="222"/>
    </location>
</feature>
<name>A0ABY5RV78_9HYPH</name>
<dbReference type="InterPro" id="IPR011006">
    <property type="entry name" value="CheY-like_superfamily"/>
</dbReference>
<dbReference type="Proteomes" id="UP001017257">
    <property type="component" value="Chromosome"/>
</dbReference>
<dbReference type="InterPro" id="IPR000792">
    <property type="entry name" value="Tscrpt_reg_LuxR_C"/>
</dbReference>
<dbReference type="PANTHER" id="PTHR43214:SF42">
    <property type="entry name" value="TRANSCRIPTIONAL REGULATORY PROTEIN DESR"/>
    <property type="match status" value="1"/>
</dbReference>
<dbReference type="CDD" id="cd06170">
    <property type="entry name" value="LuxR_C_like"/>
    <property type="match status" value="1"/>
</dbReference>
<evidence type="ECO:0000256" key="2">
    <source>
        <dbReference type="SAM" id="SignalP"/>
    </source>
</evidence>